<dbReference type="CDD" id="cd04301">
    <property type="entry name" value="NAT_SF"/>
    <property type="match status" value="1"/>
</dbReference>
<evidence type="ECO:0000313" key="2">
    <source>
        <dbReference type="EMBL" id="MPN63927.1"/>
    </source>
</evidence>
<name>A0A645JKP8_9ZZZZ</name>
<dbReference type="InterPro" id="IPR016181">
    <property type="entry name" value="Acyl_CoA_acyltransferase"/>
</dbReference>
<sequence length="145" mass="16611">MPAGFRIIDGTTAPAFYLSNVHAFSFQYGLPHTETGEAAFNHLRQMPDYRPELELVALDPEGKPAGMAIIWYHEAMPYCELEPLGVVWWHRRKGVAKALLWEAANRVRKIGPARGMLGGDQPFYETLGFVPEGQDEFWQWHRKVR</sequence>
<dbReference type="SUPFAM" id="SSF55729">
    <property type="entry name" value="Acyl-CoA N-acyltransferases (Nat)"/>
    <property type="match status" value="1"/>
</dbReference>
<dbReference type="Gene3D" id="3.40.630.30">
    <property type="match status" value="1"/>
</dbReference>
<dbReference type="EMBL" id="VSSQ01144082">
    <property type="protein sequence ID" value="MPN63927.1"/>
    <property type="molecule type" value="Genomic_DNA"/>
</dbReference>
<dbReference type="PROSITE" id="PS51186">
    <property type="entry name" value="GNAT"/>
    <property type="match status" value="1"/>
</dbReference>
<proteinExistence type="predicted"/>
<dbReference type="Pfam" id="PF00583">
    <property type="entry name" value="Acetyltransf_1"/>
    <property type="match status" value="1"/>
</dbReference>
<accession>A0A645JKP8</accession>
<comment type="caution">
    <text evidence="2">The sequence shown here is derived from an EMBL/GenBank/DDBJ whole genome shotgun (WGS) entry which is preliminary data.</text>
</comment>
<gene>
    <name evidence="2" type="ORF">SDC9_211694</name>
</gene>
<dbReference type="InterPro" id="IPR000182">
    <property type="entry name" value="GNAT_dom"/>
</dbReference>
<dbReference type="GO" id="GO:0016747">
    <property type="term" value="F:acyltransferase activity, transferring groups other than amino-acyl groups"/>
    <property type="evidence" value="ECO:0007669"/>
    <property type="project" value="InterPro"/>
</dbReference>
<feature type="domain" description="N-acetyltransferase" evidence="1">
    <location>
        <begin position="3"/>
        <end position="145"/>
    </location>
</feature>
<organism evidence="2">
    <name type="scientific">bioreactor metagenome</name>
    <dbReference type="NCBI Taxonomy" id="1076179"/>
    <lineage>
        <taxon>unclassified sequences</taxon>
        <taxon>metagenomes</taxon>
        <taxon>ecological metagenomes</taxon>
    </lineage>
</organism>
<reference evidence="2" key="1">
    <citation type="submission" date="2019-08" db="EMBL/GenBank/DDBJ databases">
        <authorList>
            <person name="Kucharzyk K."/>
            <person name="Murdoch R.W."/>
            <person name="Higgins S."/>
            <person name="Loffler F."/>
        </authorList>
    </citation>
    <scope>NUCLEOTIDE SEQUENCE</scope>
</reference>
<dbReference type="AlphaFoldDB" id="A0A645JKP8"/>
<evidence type="ECO:0000259" key="1">
    <source>
        <dbReference type="PROSITE" id="PS51186"/>
    </source>
</evidence>
<protein>
    <recommendedName>
        <fullName evidence="1">N-acetyltransferase domain-containing protein</fullName>
    </recommendedName>
</protein>